<evidence type="ECO:0000256" key="7">
    <source>
        <dbReference type="ARBA" id="ARBA00022989"/>
    </source>
</evidence>
<organism evidence="11 12">
    <name type="scientific">Mannheimia granulomatis</name>
    <dbReference type="NCBI Taxonomy" id="85402"/>
    <lineage>
        <taxon>Bacteria</taxon>
        <taxon>Pseudomonadati</taxon>
        <taxon>Pseudomonadota</taxon>
        <taxon>Gammaproteobacteria</taxon>
        <taxon>Pasteurellales</taxon>
        <taxon>Pasteurellaceae</taxon>
        <taxon>Mannheimia</taxon>
    </lineage>
</organism>
<dbReference type="GO" id="GO:0015293">
    <property type="term" value="F:symporter activity"/>
    <property type="evidence" value="ECO:0007669"/>
    <property type="project" value="UniProtKB-KW"/>
</dbReference>
<comment type="similarity">
    <text evidence="2">Belongs to the major facilitator superfamily. Metabolite:H+ Symporter (MHS) family (TC 2.A.1.6) family.</text>
</comment>
<evidence type="ECO:0000313" key="11">
    <source>
        <dbReference type="EMBL" id="QIM67555.1"/>
    </source>
</evidence>
<dbReference type="PROSITE" id="PS50850">
    <property type="entry name" value="MFS"/>
    <property type="match status" value="1"/>
</dbReference>
<evidence type="ECO:0000256" key="2">
    <source>
        <dbReference type="ARBA" id="ARBA00008240"/>
    </source>
</evidence>
<dbReference type="Gene3D" id="1.20.1250.20">
    <property type="entry name" value="MFS general substrate transporter like domains"/>
    <property type="match status" value="2"/>
</dbReference>
<feature type="transmembrane region" description="Helical" evidence="9">
    <location>
        <begin position="373"/>
        <end position="393"/>
    </location>
</feature>
<feature type="transmembrane region" description="Helical" evidence="9">
    <location>
        <begin position="89"/>
        <end position="110"/>
    </location>
</feature>
<feature type="transmembrane region" description="Helical" evidence="9">
    <location>
        <begin position="116"/>
        <end position="141"/>
    </location>
</feature>
<keyword evidence="6" id="KW-0769">Symport</keyword>
<dbReference type="RefSeq" id="WP_165889650.1">
    <property type="nucleotide sequence ID" value="NZ_CP015030.1"/>
</dbReference>
<dbReference type="InterPro" id="IPR011701">
    <property type="entry name" value="MFS"/>
</dbReference>
<dbReference type="InterPro" id="IPR005829">
    <property type="entry name" value="Sugar_transporter_CS"/>
</dbReference>
<keyword evidence="4" id="KW-1003">Cell membrane</keyword>
<dbReference type="AlphaFoldDB" id="A0A6G8JK42"/>
<evidence type="ECO:0000256" key="4">
    <source>
        <dbReference type="ARBA" id="ARBA00022475"/>
    </source>
</evidence>
<feature type="domain" description="Major facilitator superfamily (MFS) profile" evidence="10">
    <location>
        <begin position="14"/>
        <end position="427"/>
    </location>
</feature>
<protein>
    <submittedName>
        <fullName evidence="11">Citrate:proton symporter</fullName>
    </submittedName>
</protein>
<keyword evidence="3" id="KW-0813">Transport</keyword>
<reference evidence="11 12" key="1">
    <citation type="submission" date="2016-03" db="EMBL/GenBank/DDBJ databases">
        <authorList>
            <person name="Bojesen A.M."/>
            <person name="Planet P."/>
            <person name="Hansen M.J."/>
        </authorList>
    </citation>
    <scope>NUCLEOTIDE SEQUENCE [LARGE SCALE GENOMIC DNA]</scope>
    <source>
        <strain evidence="11 12">B 234/94</strain>
    </source>
</reference>
<feature type="transmembrane region" description="Helical" evidence="9">
    <location>
        <begin position="153"/>
        <end position="174"/>
    </location>
</feature>
<keyword evidence="5 9" id="KW-0812">Transmembrane</keyword>
<sequence length="428" mass="46309">MQHNTQTKNSSGKAVAATSIGNALEWYDFSIFAFFAAYIGHSFFEDGNETSSLVKTFLVFGVGFIARPLGAIFLGAYGDKVGRKAALTLTIGLMALGTFIIAIAPPVWVIGAGAPILLLVGRLLQGFSAGGEIGGATAFLVESAPTHKKATYAAWLQASMGISNILAALAGWSVSSLFSPEEINQWAWRLPFIFGLLIVPVGFYIRKTLHETEEFTTLQQQKTEKTPLLDIVSKYPSHLIAGILFSILWTVCVYTLIIYMPTYYASPNIGLGFQRSDSFLGALLGNIFMVIGCLLSGRLADKVGPYKILICAILVLMVGSYPILAWLHSNPTVNNLIITQSLFCIMVSIFAGVAPSVLANFFPVRIRSTGMSITYNIAAIFFAGFTPALMAWATNINKFAPSFYLAITGVVALIGLVWMRKLSPTTIY</sequence>
<keyword evidence="8 9" id="KW-0472">Membrane</keyword>
<dbReference type="PANTHER" id="PTHR43528">
    <property type="entry name" value="ALPHA-KETOGLUTARATE PERMEASE"/>
    <property type="match status" value="1"/>
</dbReference>
<dbReference type="InterPro" id="IPR036259">
    <property type="entry name" value="MFS_trans_sf"/>
</dbReference>
<evidence type="ECO:0000256" key="8">
    <source>
        <dbReference type="ARBA" id="ARBA00023136"/>
    </source>
</evidence>
<dbReference type="SUPFAM" id="SSF103473">
    <property type="entry name" value="MFS general substrate transporter"/>
    <property type="match status" value="1"/>
</dbReference>
<keyword evidence="7 9" id="KW-1133">Transmembrane helix</keyword>
<dbReference type="PROSITE" id="PS00217">
    <property type="entry name" value="SUGAR_TRANSPORT_2"/>
    <property type="match status" value="1"/>
</dbReference>
<proteinExistence type="inferred from homology"/>
<evidence type="ECO:0000313" key="12">
    <source>
        <dbReference type="Proteomes" id="UP000501366"/>
    </source>
</evidence>
<evidence type="ECO:0000256" key="1">
    <source>
        <dbReference type="ARBA" id="ARBA00004651"/>
    </source>
</evidence>
<evidence type="ECO:0000256" key="9">
    <source>
        <dbReference type="SAM" id="Phobius"/>
    </source>
</evidence>
<comment type="subcellular location">
    <subcellularLocation>
        <location evidence="1">Cell membrane</location>
        <topology evidence="1">Multi-pass membrane protein</topology>
    </subcellularLocation>
</comment>
<evidence type="ECO:0000259" key="10">
    <source>
        <dbReference type="PROSITE" id="PS50850"/>
    </source>
</evidence>
<evidence type="ECO:0000256" key="5">
    <source>
        <dbReference type="ARBA" id="ARBA00022692"/>
    </source>
</evidence>
<feature type="transmembrane region" description="Helical" evidence="9">
    <location>
        <begin position="26"/>
        <end position="44"/>
    </location>
</feature>
<feature type="transmembrane region" description="Helical" evidence="9">
    <location>
        <begin position="399"/>
        <end position="419"/>
    </location>
</feature>
<feature type="transmembrane region" description="Helical" evidence="9">
    <location>
        <begin position="279"/>
        <end position="296"/>
    </location>
</feature>
<accession>A0A6G8JK42</accession>
<dbReference type="InterPro" id="IPR020846">
    <property type="entry name" value="MFS_dom"/>
</dbReference>
<feature type="transmembrane region" description="Helical" evidence="9">
    <location>
        <begin position="56"/>
        <end position="77"/>
    </location>
</feature>
<name>A0A6G8JK42_9PAST</name>
<feature type="transmembrane region" description="Helical" evidence="9">
    <location>
        <begin position="340"/>
        <end position="361"/>
    </location>
</feature>
<dbReference type="KEGG" id="mgra:A4G16_09385"/>
<feature type="transmembrane region" description="Helical" evidence="9">
    <location>
        <begin position="308"/>
        <end position="328"/>
    </location>
</feature>
<dbReference type="GO" id="GO:0005886">
    <property type="term" value="C:plasma membrane"/>
    <property type="evidence" value="ECO:0007669"/>
    <property type="project" value="UniProtKB-SubCell"/>
</dbReference>
<dbReference type="PANTHER" id="PTHR43528:SF1">
    <property type="entry name" value="ALPHA-KETOGLUTARATE PERMEASE"/>
    <property type="match status" value="1"/>
</dbReference>
<dbReference type="Proteomes" id="UP000501366">
    <property type="component" value="Chromosome"/>
</dbReference>
<feature type="transmembrane region" description="Helical" evidence="9">
    <location>
        <begin position="186"/>
        <end position="205"/>
    </location>
</feature>
<dbReference type="FunFam" id="1.20.1250.20:FF:000001">
    <property type="entry name" value="Dicarboxylate MFS transporter"/>
    <property type="match status" value="1"/>
</dbReference>
<evidence type="ECO:0000256" key="3">
    <source>
        <dbReference type="ARBA" id="ARBA00022448"/>
    </source>
</evidence>
<dbReference type="InterPro" id="IPR051084">
    <property type="entry name" value="H+-coupled_symporters"/>
</dbReference>
<gene>
    <name evidence="11" type="ORF">A4G16_09385</name>
</gene>
<feature type="transmembrane region" description="Helical" evidence="9">
    <location>
        <begin position="239"/>
        <end position="259"/>
    </location>
</feature>
<evidence type="ECO:0000256" key="6">
    <source>
        <dbReference type="ARBA" id="ARBA00022847"/>
    </source>
</evidence>
<dbReference type="EMBL" id="CP015030">
    <property type="protein sequence ID" value="QIM67555.1"/>
    <property type="molecule type" value="Genomic_DNA"/>
</dbReference>
<dbReference type="Pfam" id="PF07690">
    <property type="entry name" value="MFS_1"/>
    <property type="match status" value="1"/>
</dbReference>